<gene>
    <name evidence="1" type="ORF">BFC18_15890</name>
</gene>
<evidence type="ECO:0000313" key="1">
    <source>
        <dbReference type="EMBL" id="OFC69933.1"/>
    </source>
</evidence>
<dbReference type="OrthoDB" id="4614415at2"/>
<dbReference type="Proteomes" id="UP000175691">
    <property type="component" value="Unassembled WGS sequence"/>
</dbReference>
<dbReference type="AlphaFoldDB" id="A0A1E7Z8R1"/>
<reference evidence="1 2" key="1">
    <citation type="submission" date="2016-08" db="EMBL/GenBank/DDBJ databases">
        <authorList>
            <person name="Seilhamer J.J."/>
        </authorList>
    </citation>
    <scope>NUCLEOTIDE SEQUENCE [LARGE SCALE GENOMIC DNA]</scope>
    <source>
        <strain evidence="1 2">KCTC 42603</strain>
    </source>
</reference>
<protein>
    <recommendedName>
        <fullName evidence="3">Galactosyl transferase</fullName>
    </recommendedName>
</protein>
<organism evidence="1 2">
    <name type="scientific">Alteromonas confluentis</name>
    <dbReference type="NCBI Taxonomy" id="1656094"/>
    <lineage>
        <taxon>Bacteria</taxon>
        <taxon>Pseudomonadati</taxon>
        <taxon>Pseudomonadota</taxon>
        <taxon>Gammaproteobacteria</taxon>
        <taxon>Alteromonadales</taxon>
        <taxon>Alteromonadaceae</taxon>
        <taxon>Alteromonas/Salinimonas group</taxon>
        <taxon>Alteromonas</taxon>
    </lineage>
</organism>
<dbReference type="EMBL" id="MDHN01000033">
    <property type="protein sequence ID" value="OFC69933.1"/>
    <property type="molecule type" value="Genomic_DNA"/>
</dbReference>
<sequence>MNPVLSFIIPVRHHENAPSWDDTVKYLNQTVSSISNQTSGNWNCLIVANSDSVLPDFDDKRIVRINVDFEPNCLHEKGNATQDEFYESFRFDKGRRVLAALQSGLLGQFYMTVDDDDFVHAGLARFVENNSDKNGWYISEGYIWGDEGNLLMKFPEFDRKCGSSLIIRSNSFDFSNFTVEDMKKYLGSHMFIKPELSSRGLGLSELPFLGAVYRIGHRNAHSKSKSLLRQFYINKLMLSSPGILFSRLKRLRLVSKQIRQEFSLHN</sequence>
<dbReference type="SUPFAM" id="SSF53448">
    <property type="entry name" value="Nucleotide-diphospho-sugar transferases"/>
    <property type="match status" value="1"/>
</dbReference>
<dbReference type="RefSeq" id="WP_070126309.1">
    <property type="nucleotide sequence ID" value="NZ_MDHN01000033.1"/>
</dbReference>
<evidence type="ECO:0008006" key="3">
    <source>
        <dbReference type="Google" id="ProtNLM"/>
    </source>
</evidence>
<accession>A0A1E7Z8R1</accession>
<comment type="caution">
    <text evidence="1">The sequence shown here is derived from an EMBL/GenBank/DDBJ whole genome shotgun (WGS) entry which is preliminary data.</text>
</comment>
<proteinExistence type="predicted"/>
<name>A0A1E7Z8R1_9ALTE</name>
<dbReference type="InterPro" id="IPR029044">
    <property type="entry name" value="Nucleotide-diphossugar_trans"/>
</dbReference>
<evidence type="ECO:0000313" key="2">
    <source>
        <dbReference type="Proteomes" id="UP000175691"/>
    </source>
</evidence>
<keyword evidence="2" id="KW-1185">Reference proteome</keyword>
<dbReference type="STRING" id="1656094.BFC18_15890"/>